<dbReference type="Gene3D" id="3.80.10.10">
    <property type="entry name" value="Ribonuclease Inhibitor"/>
    <property type="match status" value="1"/>
</dbReference>
<evidence type="ECO:0000313" key="2">
    <source>
        <dbReference type="Proteomes" id="UP000703661"/>
    </source>
</evidence>
<dbReference type="InterPro" id="IPR032675">
    <property type="entry name" value="LRR_dom_sf"/>
</dbReference>
<name>A0A9P6MYZ8_9FUNG</name>
<proteinExistence type="predicted"/>
<dbReference type="SUPFAM" id="SSF52047">
    <property type="entry name" value="RNI-like"/>
    <property type="match status" value="1"/>
</dbReference>
<evidence type="ECO:0000313" key="1">
    <source>
        <dbReference type="EMBL" id="KAG0018434.1"/>
    </source>
</evidence>
<organism evidence="1 2">
    <name type="scientific">Entomortierella chlamydospora</name>
    <dbReference type="NCBI Taxonomy" id="101097"/>
    <lineage>
        <taxon>Eukaryota</taxon>
        <taxon>Fungi</taxon>
        <taxon>Fungi incertae sedis</taxon>
        <taxon>Mucoromycota</taxon>
        <taxon>Mortierellomycotina</taxon>
        <taxon>Mortierellomycetes</taxon>
        <taxon>Mortierellales</taxon>
        <taxon>Mortierellaceae</taxon>
        <taxon>Entomortierella</taxon>
    </lineage>
</organism>
<reference evidence="1" key="1">
    <citation type="journal article" date="2020" name="Fungal Divers.">
        <title>Resolving the Mortierellaceae phylogeny through synthesis of multi-gene phylogenetics and phylogenomics.</title>
        <authorList>
            <person name="Vandepol N."/>
            <person name="Liber J."/>
            <person name="Desiro A."/>
            <person name="Na H."/>
            <person name="Kennedy M."/>
            <person name="Barry K."/>
            <person name="Grigoriev I.V."/>
            <person name="Miller A.N."/>
            <person name="O'Donnell K."/>
            <person name="Stajich J.E."/>
            <person name="Bonito G."/>
        </authorList>
    </citation>
    <scope>NUCLEOTIDE SEQUENCE</scope>
    <source>
        <strain evidence="1">NRRL 2769</strain>
    </source>
</reference>
<comment type="caution">
    <text evidence="1">The sequence shown here is derived from an EMBL/GenBank/DDBJ whole genome shotgun (WGS) entry which is preliminary data.</text>
</comment>
<dbReference type="Proteomes" id="UP000703661">
    <property type="component" value="Unassembled WGS sequence"/>
</dbReference>
<accession>A0A9P6MYZ8</accession>
<evidence type="ECO:0008006" key="3">
    <source>
        <dbReference type="Google" id="ProtNLM"/>
    </source>
</evidence>
<protein>
    <recommendedName>
        <fullName evidence="3">F-box domain protein</fullName>
    </recommendedName>
</protein>
<dbReference type="EMBL" id="JAAAID010000363">
    <property type="protein sequence ID" value="KAG0018434.1"/>
    <property type="molecule type" value="Genomic_DNA"/>
</dbReference>
<gene>
    <name evidence="1" type="ORF">BGZ80_007182</name>
</gene>
<dbReference type="AlphaFoldDB" id="A0A9P6MYZ8"/>
<keyword evidence="2" id="KW-1185">Reference proteome</keyword>
<sequence>MSMVKRTPTLQSLSVTQSQYFVSYRPMLNIIQNHRGLRRFSLKSTQEYYLDHVHEIIEACSRIDYLHLDLWRQPPKSYDFHGRISERSATAKDRFRRMQYTKFRELNLELHNESMAHDLLMSLIERCPLLEKLSIAGRFKSTTLNDLSTILQTGVCPSLSALELGDSHDTRHGPGDLATLVRSIGCGSNNKGINNGNGSGSGGLESLSLYNGTRFGPLAISALTQCHAKTLTTLRWPQLTSLNLSLVGDLLKGLPRLQTLQARVWLNLRVKDGPDMDRVFEKQWNCPDLINLELDLGLKTSDSEEAGNTKRGCIADIEGTRIFENVIRIETTRKFEIRPLGKL</sequence>